<evidence type="ECO:0000313" key="2">
    <source>
        <dbReference type="EMBL" id="HIU49676.1"/>
    </source>
</evidence>
<feature type="transmembrane region" description="Helical" evidence="1">
    <location>
        <begin position="233"/>
        <end position="256"/>
    </location>
</feature>
<name>A0A9D1LXC5_9FIRM</name>
<feature type="transmembrane region" description="Helical" evidence="1">
    <location>
        <begin position="84"/>
        <end position="106"/>
    </location>
</feature>
<organism evidence="2 3">
    <name type="scientific">Candidatus Limousia pullorum</name>
    <dbReference type="NCBI Taxonomy" id="2840860"/>
    <lineage>
        <taxon>Bacteria</taxon>
        <taxon>Bacillati</taxon>
        <taxon>Bacillota</taxon>
        <taxon>Clostridia</taxon>
        <taxon>Eubacteriales</taxon>
        <taxon>Oscillospiraceae</taxon>
        <taxon>Oscillospiraceae incertae sedis</taxon>
        <taxon>Candidatus Limousia</taxon>
    </lineage>
</organism>
<dbReference type="Proteomes" id="UP000824118">
    <property type="component" value="Unassembled WGS sequence"/>
</dbReference>
<feature type="transmembrane region" description="Helical" evidence="1">
    <location>
        <begin position="165"/>
        <end position="186"/>
    </location>
</feature>
<evidence type="ECO:0008006" key="4">
    <source>
        <dbReference type="Google" id="ProtNLM"/>
    </source>
</evidence>
<keyword evidence="1" id="KW-0472">Membrane</keyword>
<feature type="transmembrane region" description="Helical" evidence="1">
    <location>
        <begin position="33"/>
        <end position="56"/>
    </location>
</feature>
<reference evidence="2" key="1">
    <citation type="submission" date="2020-10" db="EMBL/GenBank/DDBJ databases">
        <authorList>
            <person name="Gilroy R."/>
        </authorList>
    </citation>
    <scope>NUCLEOTIDE SEQUENCE</scope>
    <source>
        <strain evidence="2">ChiGjej1B1-1684</strain>
    </source>
</reference>
<keyword evidence="1" id="KW-1133">Transmembrane helix</keyword>
<dbReference type="EMBL" id="DVNG01000021">
    <property type="protein sequence ID" value="HIU49676.1"/>
    <property type="molecule type" value="Genomic_DNA"/>
</dbReference>
<feature type="transmembrane region" description="Helical" evidence="1">
    <location>
        <begin position="126"/>
        <end position="153"/>
    </location>
</feature>
<reference evidence="2" key="2">
    <citation type="journal article" date="2021" name="PeerJ">
        <title>Extensive microbial diversity within the chicken gut microbiome revealed by metagenomics and culture.</title>
        <authorList>
            <person name="Gilroy R."/>
            <person name="Ravi A."/>
            <person name="Getino M."/>
            <person name="Pursley I."/>
            <person name="Horton D.L."/>
            <person name="Alikhan N.F."/>
            <person name="Baker D."/>
            <person name="Gharbi K."/>
            <person name="Hall N."/>
            <person name="Watson M."/>
            <person name="Adriaenssens E.M."/>
            <person name="Foster-Nyarko E."/>
            <person name="Jarju S."/>
            <person name="Secka A."/>
            <person name="Antonio M."/>
            <person name="Oren A."/>
            <person name="Chaudhuri R.R."/>
            <person name="La Ragione R."/>
            <person name="Hildebrand F."/>
            <person name="Pallen M.J."/>
        </authorList>
    </citation>
    <scope>NUCLEOTIDE SEQUENCE</scope>
    <source>
        <strain evidence="2">ChiGjej1B1-1684</strain>
    </source>
</reference>
<sequence>MYQNMYNNPAPMGNYNPYEQNSGLLKTFFSKPVVIILAAVGGVSALISIISFFMQIGTLDTTIRYYNYMMGGQFASFYSNIKPLFIIFSICSIAMTIINALGYFLLYSKSKNPDPQSNPKAGSTLLWVISIISFVVTCILAVFLIIVAFILFIASGEVSRYEASIMTTVGVAMIIVALVFFFYFLFQFRFFSSIHTSFSSVQIVSKSSVAFAVFSIIFCVFAFISLFTSLDTATAMTVISGLLSIVNSVFLAVFALSYNSFVKSVTTGANPIGGFMPNNGQFNPYNQNTNGQAPNMNMGYSYRPQQPPVNDNNQFNGQQYQNPYGSFQQSSDADKAYANPYFSQDFEEQTANSHNDIFNQNPVQPEEQAEQNKCPMCGAVYSGDDLFCGNCGARLK</sequence>
<comment type="caution">
    <text evidence="2">The sequence shown here is derived from an EMBL/GenBank/DDBJ whole genome shotgun (WGS) entry which is preliminary data.</text>
</comment>
<gene>
    <name evidence="2" type="ORF">IAD22_01510</name>
</gene>
<evidence type="ECO:0000313" key="3">
    <source>
        <dbReference type="Proteomes" id="UP000824118"/>
    </source>
</evidence>
<protein>
    <recommendedName>
        <fullName evidence="4">Zinc ribbon domain-containing protein</fullName>
    </recommendedName>
</protein>
<accession>A0A9D1LXC5</accession>
<proteinExistence type="predicted"/>
<feature type="transmembrane region" description="Helical" evidence="1">
    <location>
        <begin position="207"/>
        <end position="227"/>
    </location>
</feature>
<evidence type="ECO:0000256" key="1">
    <source>
        <dbReference type="SAM" id="Phobius"/>
    </source>
</evidence>
<dbReference type="AlphaFoldDB" id="A0A9D1LXC5"/>
<keyword evidence="1" id="KW-0812">Transmembrane</keyword>